<feature type="transmembrane region" description="Helical" evidence="8">
    <location>
        <begin position="148"/>
        <end position="171"/>
    </location>
</feature>
<evidence type="ECO:0000313" key="10">
    <source>
        <dbReference type="Proteomes" id="UP000730161"/>
    </source>
</evidence>
<evidence type="ECO:0000256" key="8">
    <source>
        <dbReference type="SAM" id="Phobius"/>
    </source>
</evidence>
<dbReference type="Proteomes" id="UP000730161">
    <property type="component" value="Unassembled WGS sequence"/>
</dbReference>
<evidence type="ECO:0000256" key="4">
    <source>
        <dbReference type="ARBA" id="ARBA00022519"/>
    </source>
</evidence>
<keyword evidence="10" id="KW-1185">Reference proteome</keyword>
<dbReference type="InterPro" id="IPR007272">
    <property type="entry name" value="Sulf_transp_TsuA/YedE"/>
</dbReference>
<gene>
    <name evidence="9" type="ORF">RJ53_05415</name>
</gene>
<feature type="transmembrane region" description="Helical" evidence="8">
    <location>
        <begin position="12"/>
        <end position="30"/>
    </location>
</feature>
<evidence type="ECO:0000256" key="7">
    <source>
        <dbReference type="ARBA" id="ARBA00023136"/>
    </source>
</evidence>
<evidence type="ECO:0000256" key="1">
    <source>
        <dbReference type="ARBA" id="ARBA00004429"/>
    </source>
</evidence>
<organism evidence="9 10">
    <name type="scientific">Methanocalculus chunghsingensis</name>
    <dbReference type="NCBI Taxonomy" id="156457"/>
    <lineage>
        <taxon>Archaea</taxon>
        <taxon>Methanobacteriati</taxon>
        <taxon>Methanobacteriota</taxon>
        <taxon>Stenosarchaea group</taxon>
        <taxon>Methanomicrobia</taxon>
        <taxon>Methanomicrobiales</taxon>
        <taxon>Methanocalculaceae</taxon>
        <taxon>Methanocalculus</taxon>
    </lineage>
</organism>
<evidence type="ECO:0000313" key="9">
    <source>
        <dbReference type="EMBL" id="MBR1368972.1"/>
    </source>
</evidence>
<dbReference type="OrthoDB" id="42259at2157"/>
<evidence type="ECO:0000256" key="2">
    <source>
        <dbReference type="ARBA" id="ARBA00022448"/>
    </source>
</evidence>
<dbReference type="PANTHER" id="PTHR30574">
    <property type="entry name" value="INNER MEMBRANE PROTEIN YEDE"/>
    <property type="match status" value="1"/>
</dbReference>
<keyword evidence="9" id="KW-0449">Lipoprotein</keyword>
<protein>
    <submittedName>
        <fullName evidence="9">Lipoprotein</fullName>
    </submittedName>
</protein>
<name>A0A8J7W9P6_9EURY</name>
<keyword evidence="2" id="KW-0813">Transport</keyword>
<accession>A0A8J7W9P6</accession>
<keyword evidence="5 8" id="KW-0812">Transmembrane</keyword>
<keyword evidence="6 8" id="KW-1133">Transmembrane helix</keyword>
<proteinExistence type="predicted"/>
<feature type="transmembrane region" description="Helical" evidence="8">
    <location>
        <begin position="110"/>
        <end position="128"/>
    </location>
</feature>
<dbReference type="AlphaFoldDB" id="A0A8J7W9P6"/>
<keyword evidence="7 8" id="KW-0472">Membrane</keyword>
<evidence type="ECO:0000256" key="6">
    <source>
        <dbReference type="ARBA" id="ARBA00022989"/>
    </source>
</evidence>
<dbReference type="GO" id="GO:0005886">
    <property type="term" value="C:plasma membrane"/>
    <property type="evidence" value="ECO:0007669"/>
    <property type="project" value="UniProtKB-SubCell"/>
</dbReference>
<dbReference type="EMBL" id="JWHL01000006">
    <property type="protein sequence ID" value="MBR1368972.1"/>
    <property type="molecule type" value="Genomic_DNA"/>
</dbReference>
<reference evidence="9" key="1">
    <citation type="submission" date="2014-12" db="EMBL/GenBank/DDBJ databases">
        <authorList>
            <person name="Huang H.-H."/>
            <person name="Chen S.-C."/>
            <person name="Lai M.-C."/>
        </authorList>
    </citation>
    <scope>NUCLEOTIDE SEQUENCE</scope>
    <source>
        <strain evidence="9">K1F9705b</strain>
    </source>
</reference>
<evidence type="ECO:0000256" key="3">
    <source>
        <dbReference type="ARBA" id="ARBA00022475"/>
    </source>
</evidence>
<sequence length="174" mass="18451">MIEWFTAATWSPYIVGAGIGVLIWTAFLLSDRPLGCSTAYAKTAGMVETAVSREKAETMPYYQKFTPTIDWQWMLIIGILIGAFISAYISGTFSLLIVPPVFAEGFGIDPLLRAGVALIGGILMGLGARWAGGCTSGHGISGTLQLSLASWIAAICFFIGGIVVAGLIYGFPFI</sequence>
<keyword evidence="3" id="KW-1003">Cell membrane</keyword>
<dbReference type="RefSeq" id="WP_211530631.1">
    <property type="nucleotide sequence ID" value="NZ_JWHL01000006.1"/>
</dbReference>
<comment type="caution">
    <text evidence="9">The sequence shown here is derived from an EMBL/GenBank/DDBJ whole genome shotgun (WGS) entry which is preliminary data.</text>
</comment>
<feature type="transmembrane region" description="Helical" evidence="8">
    <location>
        <begin position="71"/>
        <end position="98"/>
    </location>
</feature>
<dbReference type="PANTHER" id="PTHR30574:SF1">
    <property type="entry name" value="SULPHUR TRANSPORT DOMAIN-CONTAINING PROTEIN"/>
    <property type="match status" value="1"/>
</dbReference>
<keyword evidence="4" id="KW-0997">Cell inner membrane</keyword>
<comment type="subcellular location">
    <subcellularLocation>
        <location evidence="1">Cell inner membrane</location>
        <topology evidence="1">Multi-pass membrane protein</topology>
    </subcellularLocation>
</comment>
<dbReference type="Pfam" id="PF04143">
    <property type="entry name" value="Sulf_transp"/>
    <property type="match status" value="1"/>
</dbReference>
<evidence type="ECO:0000256" key="5">
    <source>
        <dbReference type="ARBA" id="ARBA00022692"/>
    </source>
</evidence>